<keyword evidence="10" id="KW-1185">Reference proteome</keyword>
<dbReference type="Pfam" id="PF04413">
    <property type="entry name" value="Glycos_transf_N"/>
    <property type="match status" value="1"/>
</dbReference>
<feature type="domain" description="3-deoxy-D-manno-octulosonic-acid transferase N-terminal" evidence="8">
    <location>
        <begin position="61"/>
        <end position="225"/>
    </location>
</feature>
<dbReference type="PANTHER" id="PTHR42755">
    <property type="entry name" value="3-DEOXY-MANNO-OCTULOSONATE CYTIDYLYLTRANSFERASE"/>
    <property type="match status" value="1"/>
</dbReference>
<sequence length="430" mass="48532">MAANGIYIKKRILAPNEDSVFAIYNFAVQLSALFLKLIALFHPKIKLFVDGRKEVMSYLKKNISEGDSIIWVHTASLGEFEQGLPIIEQLKKNYPEYRILVTFFSPSGYEVKKNTAAADVVTYLPMDTKKNAIKFLDLVNPKLVIFVKYEIWPNYLRALSQRNIPTLLISALFKENQIYFKSYGGFMRKALHNFTHIFVQDTKSIELLSEINIKNTSISGDTRFDRVIEILERDNNLAFMENFKNGAKTLVAGSTWPDDEEVLVPYINTGESSLKFVLAPHNIKPEHINKLKSSINKKTILYSELENKDLSAYEVLIIDTIGLLTKIYSYAEISYVGGGFATGLHNTLEPAVYGIPVIIGPSFKGFKEAEDLVNKGGVLVVKSPAEFFTLVNDLLKDEEHLKRTGDINSTYVSENKGASIQIMAYVRTLI</sequence>
<name>A0ABY3ACV0_9FLAO</name>
<accession>A0ABY3ACV0</accession>
<reference evidence="9 10" key="1">
    <citation type="submission" date="2019-06" db="EMBL/GenBank/DDBJ databases">
        <title>A large-scale integrated study on North Sea by COGITO (Coastal Microbe Genomic &amp; Taxonomic Observatory).</title>
        <authorList>
            <person name="Teeling H."/>
        </authorList>
    </citation>
    <scope>NUCLEOTIDE SEQUENCE [LARGE SCALE GENOMIC DNA]</scope>
    <source>
        <strain evidence="9 10">MAR_2009_79</strain>
    </source>
</reference>
<evidence type="ECO:0000313" key="10">
    <source>
        <dbReference type="Proteomes" id="UP000315363"/>
    </source>
</evidence>
<dbReference type="PANTHER" id="PTHR42755:SF1">
    <property type="entry name" value="3-DEOXY-D-MANNO-OCTULOSONIC ACID TRANSFERASE, MITOCHONDRIAL-RELATED"/>
    <property type="match status" value="1"/>
</dbReference>
<dbReference type="Gene3D" id="3.40.50.11720">
    <property type="entry name" value="3-Deoxy-D-manno-octulosonic-acid transferase, N-terminal domain"/>
    <property type="match status" value="1"/>
</dbReference>
<dbReference type="InterPro" id="IPR039901">
    <property type="entry name" value="Kdotransferase"/>
</dbReference>
<keyword evidence="7" id="KW-1133">Transmembrane helix</keyword>
<keyword evidence="7" id="KW-0448">Lipopolysaccharide biosynthesis</keyword>
<comment type="subcellular location">
    <subcellularLocation>
        <location evidence="7">Cell membrane</location>
    </subcellularLocation>
</comment>
<comment type="caution">
    <text evidence="9">The sequence shown here is derived from an EMBL/GenBank/DDBJ whole genome shotgun (WGS) entry which is preliminary data.</text>
</comment>
<keyword evidence="7" id="KW-0812">Transmembrane</keyword>
<dbReference type="SUPFAM" id="SSF53756">
    <property type="entry name" value="UDP-Glycosyltransferase/glycogen phosphorylase"/>
    <property type="match status" value="1"/>
</dbReference>
<evidence type="ECO:0000256" key="6">
    <source>
        <dbReference type="ARBA" id="ARBA00049183"/>
    </source>
</evidence>
<comment type="similarity">
    <text evidence="7">Belongs to the glycosyltransferase group 1 family.</text>
</comment>
<evidence type="ECO:0000259" key="8">
    <source>
        <dbReference type="Pfam" id="PF04413"/>
    </source>
</evidence>
<evidence type="ECO:0000256" key="3">
    <source>
        <dbReference type="ARBA" id="ARBA00019077"/>
    </source>
</evidence>
<dbReference type="GO" id="GO:0016740">
    <property type="term" value="F:transferase activity"/>
    <property type="evidence" value="ECO:0007669"/>
    <property type="project" value="UniProtKB-KW"/>
</dbReference>
<keyword evidence="7" id="KW-1003">Cell membrane</keyword>
<keyword evidence="7" id="KW-0472">Membrane</keyword>
<proteinExistence type="inferred from homology"/>
<comment type="pathway">
    <text evidence="1 7">Bacterial outer membrane biogenesis; LPS core biosynthesis.</text>
</comment>
<comment type="function">
    <text evidence="7">Involved in lipopolysaccharide (LPS) biosynthesis. Catalyzes the transfer of 3-deoxy-D-manno-octulosonate (Kdo) residue(s) from CMP-Kdo to lipid IV(A), the tetraacyldisaccharide-1,4'-bisphosphate precursor of lipid A.</text>
</comment>
<organism evidence="9 10">
    <name type="scientific">Arenibacter algicola</name>
    <dbReference type="NCBI Taxonomy" id="616991"/>
    <lineage>
        <taxon>Bacteria</taxon>
        <taxon>Pseudomonadati</taxon>
        <taxon>Bacteroidota</taxon>
        <taxon>Flavobacteriia</taxon>
        <taxon>Flavobacteriales</taxon>
        <taxon>Flavobacteriaceae</taxon>
        <taxon>Arenibacter</taxon>
    </lineage>
</organism>
<dbReference type="Proteomes" id="UP000315363">
    <property type="component" value="Unassembled WGS sequence"/>
</dbReference>
<evidence type="ECO:0000313" key="9">
    <source>
        <dbReference type="EMBL" id="TQO38213.1"/>
    </source>
</evidence>
<evidence type="ECO:0000256" key="1">
    <source>
        <dbReference type="ARBA" id="ARBA00004713"/>
    </source>
</evidence>
<dbReference type="EMBL" id="VHIF01000001">
    <property type="protein sequence ID" value="TQO38213.1"/>
    <property type="molecule type" value="Genomic_DNA"/>
</dbReference>
<protein>
    <recommendedName>
        <fullName evidence="3 7">3-deoxy-D-manno-octulosonic acid transferase</fullName>
        <shortName evidence="7">Kdo transferase</shortName>
        <ecNumber evidence="2 7">2.4.99.12</ecNumber>
    </recommendedName>
    <alternativeName>
        <fullName evidence="5 7">Lipid IV(A) 3-deoxy-D-manno-octulosonic acid transferase</fullName>
    </alternativeName>
</protein>
<dbReference type="Gene3D" id="3.40.50.2000">
    <property type="entry name" value="Glycogen Phosphorylase B"/>
    <property type="match status" value="1"/>
</dbReference>
<evidence type="ECO:0000256" key="7">
    <source>
        <dbReference type="RuleBase" id="RU365103"/>
    </source>
</evidence>
<evidence type="ECO:0000256" key="5">
    <source>
        <dbReference type="ARBA" id="ARBA00031445"/>
    </source>
</evidence>
<dbReference type="InterPro" id="IPR007507">
    <property type="entry name" value="Glycos_transf_N"/>
</dbReference>
<dbReference type="InterPro" id="IPR038107">
    <property type="entry name" value="Glycos_transf_N_sf"/>
</dbReference>
<gene>
    <name evidence="9" type="ORF">GQ41_2856</name>
</gene>
<dbReference type="RefSeq" id="WP_428830087.1">
    <property type="nucleotide sequence ID" value="NZ_VHIF01000001.1"/>
</dbReference>
<evidence type="ECO:0000256" key="4">
    <source>
        <dbReference type="ARBA" id="ARBA00022679"/>
    </source>
</evidence>
<dbReference type="EC" id="2.4.99.12" evidence="2 7"/>
<comment type="catalytic activity">
    <reaction evidence="6 7">
        <text>lipid IVA (E. coli) + CMP-3-deoxy-beta-D-manno-octulosonate = alpha-Kdo-(2-&gt;6)-lipid IVA (E. coli) + CMP + H(+)</text>
        <dbReference type="Rhea" id="RHEA:28066"/>
        <dbReference type="ChEBI" id="CHEBI:15378"/>
        <dbReference type="ChEBI" id="CHEBI:58603"/>
        <dbReference type="ChEBI" id="CHEBI:60364"/>
        <dbReference type="ChEBI" id="CHEBI:60377"/>
        <dbReference type="ChEBI" id="CHEBI:85987"/>
        <dbReference type="EC" id="2.4.99.12"/>
    </reaction>
</comment>
<feature type="transmembrane region" description="Helical" evidence="7">
    <location>
        <begin position="21"/>
        <end position="41"/>
    </location>
</feature>
<keyword evidence="4 7" id="KW-0808">Transferase</keyword>
<evidence type="ECO:0000256" key="2">
    <source>
        <dbReference type="ARBA" id="ARBA00012621"/>
    </source>
</evidence>